<comment type="caution">
    <text evidence="1">The sequence shown here is derived from an EMBL/GenBank/DDBJ whole genome shotgun (WGS) entry which is preliminary data.</text>
</comment>
<evidence type="ECO:0000313" key="1">
    <source>
        <dbReference type="EMBL" id="KFM92941.1"/>
    </source>
</evidence>
<accession>A0A090Y3Z0</accession>
<organism evidence="1 2">
    <name type="scientific">Paenibacillus macerans</name>
    <name type="common">Bacillus macerans</name>
    <dbReference type="NCBI Taxonomy" id="44252"/>
    <lineage>
        <taxon>Bacteria</taxon>
        <taxon>Bacillati</taxon>
        <taxon>Bacillota</taxon>
        <taxon>Bacilli</taxon>
        <taxon>Bacillales</taxon>
        <taxon>Paenibacillaceae</taxon>
        <taxon>Paenibacillus</taxon>
    </lineage>
</organism>
<reference evidence="1 2" key="1">
    <citation type="submission" date="2014-04" db="EMBL/GenBank/DDBJ databases">
        <authorList>
            <person name="Bishop-Lilly K.A."/>
            <person name="Broomall S.M."/>
            <person name="Chain P.S."/>
            <person name="Chertkov O."/>
            <person name="Coyne S.R."/>
            <person name="Daligault H.E."/>
            <person name="Davenport K.W."/>
            <person name="Erkkila T."/>
            <person name="Frey K.G."/>
            <person name="Gibbons H.S."/>
            <person name="Gu W."/>
            <person name="Jaissle J."/>
            <person name="Johnson S.L."/>
            <person name="Koroleva G.I."/>
            <person name="Ladner J.T."/>
            <person name="Lo C.-C."/>
            <person name="Minogue T.D."/>
            <person name="Munk C."/>
            <person name="Palacios G.F."/>
            <person name="Redden C.L."/>
            <person name="Rosenzweig C.N."/>
            <person name="Scholz M.B."/>
            <person name="Teshima H."/>
            <person name="Xu Y."/>
        </authorList>
    </citation>
    <scope>NUCLEOTIDE SEQUENCE [LARGE SCALE GENOMIC DNA]</scope>
    <source>
        <strain evidence="1 2">8244</strain>
    </source>
</reference>
<keyword evidence="2" id="KW-1185">Reference proteome</keyword>
<proteinExistence type="predicted"/>
<dbReference type="HOGENOM" id="CLU_2383381_0_0_9"/>
<gene>
    <name evidence="1" type="ORF">DJ90_2913</name>
</gene>
<sequence>MALGQLSTRSVGKKTTCYAGGVVQAYSKKPPDANVIIKLFKLLWLRNLSSESAREGPVIKSGYGRSLGLFVVFSIQKMTKCDMMEETKPDSTVS</sequence>
<dbReference type="AlphaFoldDB" id="A0A090Y3Z0"/>
<protein>
    <submittedName>
        <fullName evidence="1">Uncharacterized protein</fullName>
    </submittedName>
</protein>
<evidence type="ECO:0000313" key="2">
    <source>
        <dbReference type="Proteomes" id="UP000029278"/>
    </source>
</evidence>
<dbReference type="EMBL" id="JMQA01000053">
    <property type="protein sequence ID" value="KFM92941.1"/>
    <property type="molecule type" value="Genomic_DNA"/>
</dbReference>
<dbReference type="Proteomes" id="UP000029278">
    <property type="component" value="Unassembled WGS sequence"/>
</dbReference>
<name>A0A090Y3Z0_PAEMA</name>